<protein>
    <recommendedName>
        <fullName evidence="3">Lipoprotein</fullName>
    </recommendedName>
</protein>
<sequence length="200" mass="23195">MNSDLILRKIMKNKALLTLVLLSGLLLSGCSKHSTDMFFKYATFTFFDTYKTEVLYWQFKDGVRVTDKWNPAHFPVQVADNKSYVRFRIDMGGIYVGLPTINTDNIEKDTVPFRDFLNWAAQPYEKREKTKRALSESKRYAELDFRVENETGTNTPLLIITRKTGYFVSDLVIAMRPVDVYYVIAWANMVKEAKDKGTEL</sequence>
<name>A0A1W6BBG4_9GAMM</name>
<dbReference type="AlphaFoldDB" id="A0A1W6BBG4"/>
<proteinExistence type="predicted"/>
<evidence type="ECO:0008006" key="3">
    <source>
        <dbReference type="Google" id="ProtNLM"/>
    </source>
</evidence>
<gene>
    <name evidence="1" type="ORF">B1H58_20505</name>
</gene>
<dbReference type="EMBL" id="CP019707">
    <property type="protein sequence ID" value="ARJ44404.1"/>
    <property type="molecule type" value="Genomic_DNA"/>
</dbReference>
<dbReference type="KEGG" id="palh:B1H58_20505"/>
<dbReference type="Proteomes" id="UP000192900">
    <property type="component" value="Plasmid pPALTYR11Z"/>
</dbReference>
<keyword evidence="2" id="KW-1185">Reference proteome</keyword>
<reference evidence="1 2" key="1">
    <citation type="submission" date="2017-02" db="EMBL/GenBank/DDBJ databases">
        <title>Complete genome sequence of the drought resistance-promoting endophyte Pantoea alhagi LTYR-11Z.</title>
        <authorList>
            <person name="Zhang L."/>
        </authorList>
    </citation>
    <scope>NUCLEOTIDE SEQUENCE [LARGE SCALE GENOMIC DNA]</scope>
    <source>
        <strain evidence="1 2">LTYR-11Z</strain>
        <plasmid evidence="2">Plasmid ppaltyr11z</plasmid>
    </source>
</reference>
<organism evidence="1 2">
    <name type="scientific">Pantoea alhagi</name>
    <dbReference type="NCBI Taxonomy" id="1891675"/>
    <lineage>
        <taxon>Bacteria</taxon>
        <taxon>Pseudomonadati</taxon>
        <taxon>Pseudomonadota</taxon>
        <taxon>Gammaproteobacteria</taxon>
        <taxon>Enterobacterales</taxon>
        <taxon>Erwiniaceae</taxon>
        <taxon>Pantoea</taxon>
    </lineage>
</organism>
<evidence type="ECO:0000313" key="1">
    <source>
        <dbReference type="EMBL" id="ARJ44404.1"/>
    </source>
</evidence>
<keyword evidence="1" id="KW-0614">Plasmid</keyword>
<evidence type="ECO:0000313" key="2">
    <source>
        <dbReference type="Proteomes" id="UP000192900"/>
    </source>
</evidence>
<geneLocation type="plasmid" evidence="2">
    <name>ppaltyr11z</name>
</geneLocation>
<accession>A0A1W6BBG4</accession>